<dbReference type="PANTHER" id="PTHR43280:SF34">
    <property type="entry name" value="ARAC-FAMILY TRANSCRIPTIONAL REGULATOR"/>
    <property type="match status" value="1"/>
</dbReference>
<dbReference type="Gene3D" id="2.60.120.10">
    <property type="entry name" value="Jelly Rolls"/>
    <property type="match status" value="1"/>
</dbReference>
<dbReference type="InterPro" id="IPR037923">
    <property type="entry name" value="HTH-like"/>
</dbReference>
<protein>
    <submittedName>
        <fullName evidence="5">AraC family transcriptional regulator</fullName>
    </submittedName>
</protein>
<dbReference type="GO" id="GO:0003700">
    <property type="term" value="F:DNA-binding transcription factor activity"/>
    <property type="evidence" value="ECO:0007669"/>
    <property type="project" value="InterPro"/>
</dbReference>
<dbReference type="PROSITE" id="PS01124">
    <property type="entry name" value="HTH_ARAC_FAMILY_2"/>
    <property type="match status" value="1"/>
</dbReference>
<dbReference type="InterPro" id="IPR014710">
    <property type="entry name" value="RmlC-like_jellyroll"/>
</dbReference>
<reference evidence="5 6" key="1">
    <citation type="submission" date="2021-10" db="EMBL/GenBank/DDBJ databases">
        <title>Anaerobic single-cell dispensing facilitates the cultivation of human gut bacteria.</title>
        <authorList>
            <person name="Afrizal A."/>
        </authorList>
    </citation>
    <scope>NUCLEOTIDE SEQUENCE [LARGE SCALE GENOMIC DNA]</scope>
    <source>
        <strain evidence="5 6">CLA-AA-H232</strain>
    </source>
</reference>
<dbReference type="InterPro" id="IPR003313">
    <property type="entry name" value="AraC-bd"/>
</dbReference>
<keyword evidence="2" id="KW-0238">DNA-binding</keyword>
<dbReference type="PANTHER" id="PTHR43280">
    <property type="entry name" value="ARAC-FAMILY TRANSCRIPTIONAL REGULATOR"/>
    <property type="match status" value="1"/>
</dbReference>
<sequence length="270" mass="31598">MTEKTVKIFPNMYFGLTHCYDEVPDNNDFKLHNHDDVYEIVLFLSGDSEFYAEGNVYKLKPYDMLITRPFEMHHIRCLSAKPYERIILYLSTEYFKQNRCEEFEDIFINRPPGTGNLIPSDIVKDDLLNPINRISVYIHNGSLTAANGVIIEFLYLLNTSKSAISPSKSKDKRISDIIMYINEHLPETITLDFLSEKFFINKYHLCKLFKKNTGYTLSQYINHKRILLVRELHTQGQSLLEASTNAGFNNYSHFYRQYVKKTGMTPKNMN</sequence>
<comment type="caution">
    <text evidence="5">The sequence shown here is derived from an EMBL/GenBank/DDBJ whole genome shotgun (WGS) entry which is preliminary data.</text>
</comment>
<evidence type="ECO:0000256" key="1">
    <source>
        <dbReference type="ARBA" id="ARBA00023015"/>
    </source>
</evidence>
<dbReference type="SUPFAM" id="SSF51215">
    <property type="entry name" value="Regulatory protein AraC"/>
    <property type="match status" value="1"/>
</dbReference>
<gene>
    <name evidence="5" type="ORF">LKE05_07450</name>
</gene>
<dbReference type="EMBL" id="JAJEQM010000008">
    <property type="protein sequence ID" value="MCC2210622.1"/>
    <property type="molecule type" value="Genomic_DNA"/>
</dbReference>
<dbReference type="InterPro" id="IPR009057">
    <property type="entry name" value="Homeodomain-like_sf"/>
</dbReference>
<dbReference type="SMART" id="SM00342">
    <property type="entry name" value="HTH_ARAC"/>
    <property type="match status" value="1"/>
</dbReference>
<dbReference type="Pfam" id="PF12833">
    <property type="entry name" value="HTH_18"/>
    <property type="match status" value="1"/>
</dbReference>
<keyword evidence="1" id="KW-0805">Transcription regulation</keyword>
<evidence type="ECO:0000256" key="2">
    <source>
        <dbReference type="ARBA" id="ARBA00023125"/>
    </source>
</evidence>
<dbReference type="AlphaFoldDB" id="A0AAE3J9I5"/>
<dbReference type="RefSeq" id="WP_308456418.1">
    <property type="nucleotide sequence ID" value="NZ_JAJEQM010000008.1"/>
</dbReference>
<accession>A0AAE3J9I5</accession>
<evidence type="ECO:0000313" key="6">
    <source>
        <dbReference type="Proteomes" id="UP001198242"/>
    </source>
</evidence>
<evidence type="ECO:0000256" key="3">
    <source>
        <dbReference type="ARBA" id="ARBA00023163"/>
    </source>
</evidence>
<keyword evidence="6" id="KW-1185">Reference proteome</keyword>
<evidence type="ECO:0000259" key="4">
    <source>
        <dbReference type="PROSITE" id="PS01124"/>
    </source>
</evidence>
<proteinExistence type="predicted"/>
<name>A0AAE3J9I5_9FIRM</name>
<evidence type="ECO:0000313" key="5">
    <source>
        <dbReference type="EMBL" id="MCC2210622.1"/>
    </source>
</evidence>
<organism evidence="5 6">
    <name type="scientific">Hominilimicola fabiformis</name>
    <dbReference type="NCBI Taxonomy" id="2885356"/>
    <lineage>
        <taxon>Bacteria</taxon>
        <taxon>Bacillati</taxon>
        <taxon>Bacillota</taxon>
        <taxon>Clostridia</taxon>
        <taxon>Eubacteriales</taxon>
        <taxon>Oscillospiraceae</taxon>
        <taxon>Hominilimicola</taxon>
    </lineage>
</organism>
<feature type="domain" description="HTH araC/xylS-type" evidence="4">
    <location>
        <begin position="175"/>
        <end position="270"/>
    </location>
</feature>
<keyword evidence="3" id="KW-0804">Transcription</keyword>
<dbReference type="SUPFAM" id="SSF46689">
    <property type="entry name" value="Homeodomain-like"/>
    <property type="match status" value="2"/>
</dbReference>
<dbReference type="GO" id="GO:0043565">
    <property type="term" value="F:sequence-specific DNA binding"/>
    <property type="evidence" value="ECO:0007669"/>
    <property type="project" value="InterPro"/>
</dbReference>
<dbReference type="Gene3D" id="1.10.10.60">
    <property type="entry name" value="Homeodomain-like"/>
    <property type="match status" value="2"/>
</dbReference>
<dbReference type="Proteomes" id="UP001198242">
    <property type="component" value="Unassembled WGS sequence"/>
</dbReference>
<dbReference type="InterPro" id="IPR018060">
    <property type="entry name" value="HTH_AraC"/>
</dbReference>
<dbReference type="Pfam" id="PF02311">
    <property type="entry name" value="AraC_binding"/>
    <property type="match status" value="1"/>
</dbReference>